<dbReference type="Pfam" id="PF12831">
    <property type="entry name" value="FAD_oxidored"/>
    <property type="match status" value="1"/>
</dbReference>
<evidence type="ECO:0000313" key="4">
    <source>
        <dbReference type="Proteomes" id="UP001223978"/>
    </source>
</evidence>
<proteinExistence type="predicted"/>
<name>A0ABT6SNH5_9ACTN</name>
<keyword evidence="2" id="KW-0285">Flavoprotein</keyword>
<dbReference type="RefSeq" id="WP_282546672.1">
    <property type="nucleotide sequence ID" value="NZ_JASCIQ010000052.1"/>
</dbReference>
<organism evidence="3 4">
    <name type="scientific">Streptomyces cavernicola</name>
    <dbReference type="NCBI Taxonomy" id="3043613"/>
    <lineage>
        <taxon>Bacteria</taxon>
        <taxon>Bacillati</taxon>
        <taxon>Actinomycetota</taxon>
        <taxon>Actinomycetes</taxon>
        <taxon>Kitasatosporales</taxon>
        <taxon>Streptomycetaceae</taxon>
        <taxon>Streptomyces</taxon>
    </lineage>
</organism>
<dbReference type="Gene3D" id="3.50.50.60">
    <property type="entry name" value="FAD/NAD(P)-binding domain"/>
    <property type="match status" value="1"/>
</dbReference>
<comment type="cofactor">
    <cofactor evidence="1">
        <name>FAD</name>
        <dbReference type="ChEBI" id="CHEBI:57692"/>
    </cofactor>
</comment>
<keyword evidence="2" id="KW-0274">FAD</keyword>
<dbReference type="Proteomes" id="UP001223978">
    <property type="component" value="Unassembled WGS sequence"/>
</dbReference>
<dbReference type="EMBL" id="JASCIQ010000052">
    <property type="protein sequence ID" value="MDI3408791.1"/>
    <property type="molecule type" value="Genomic_DNA"/>
</dbReference>
<evidence type="ECO:0000256" key="1">
    <source>
        <dbReference type="ARBA" id="ARBA00001974"/>
    </source>
</evidence>
<evidence type="ECO:0000256" key="2">
    <source>
        <dbReference type="ARBA" id="ARBA00022827"/>
    </source>
</evidence>
<protein>
    <submittedName>
        <fullName evidence="3">FAD-dependent oxidoreductase</fullName>
    </submittedName>
</protein>
<sequence length="118" mass="12219">MRPYAVEDIGAWDLTADVVVAGYGVAGAAAAVEAARAGAEVLVLERAGGWGGAAALAGGCGDGWRTLAQRPTLQEEIQGVLPRTARQVATQWLESACRTTELFGLPPDGREVRPAEAM</sequence>
<dbReference type="PANTHER" id="PTHR43400:SF10">
    <property type="entry name" value="3-OXOSTEROID 1-DEHYDROGENASE"/>
    <property type="match status" value="1"/>
</dbReference>
<evidence type="ECO:0000313" key="3">
    <source>
        <dbReference type="EMBL" id="MDI3408791.1"/>
    </source>
</evidence>
<accession>A0ABT6SNH5</accession>
<keyword evidence="4" id="KW-1185">Reference proteome</keyword>
<reference evidence="3 4" key="1">
    <citation type="submission" date="2023-05" db="EMBL/GenBank/DDBJ databases">
        <title>Draft genome sequence of Streptomyces sp. B-S-A6 isolated from a cave soil in Thailand.</title>
        <authorList>
            <person name="Chamroensaksri N."/>
            <person name="Muangham S."/>
        </authorList>
    </citation>
    <scope>NUCLEOTIDE SEQUENCE [LARGE SCALE GENOMIC DNA]</scope>
    <source>
        <strain evidence="3 4">B-S-A6</strain>
    </source>
</reference>
<dbReference type="SUPFAM" id="SSF51905">
    <property type="entry name" value="FAD/NAD(P)-binding domain"/>
    <property type="match status" value="1"/>
</dbReference>
<dbReference type="InterPro" id="IPR050315">
    <property type="entry name" value="FAD-oxidoreductase_2"/>
</dbReference>
<comment type="caution">
    <text evidence="3">The sequence shown here is derived from an EMBL/GenBank/DDBJ whole genome shotgun (WGS) entry which is preliminary data.</text>
</comment>
<dbReference type="InterPro" id="IPR036188">
    <property type="entry name" value="FAD/NAD-bd_sf"/>
</dbReference>
<dbReference type="PANTHER" id="PTHR43400">
    <property type="entry name" value="FUMARATE REDUCTASE"/>
    <property type="match status" value="1"/>
</dbReference>
<gene>
    <name evidence="3" type="ORF">QIS96_33865</name>
</gene>